<comment type="caution">
    <text evidence="2">The sequence shown here is derived from an EMBL/GenBank/DDBJ whole genome shotgun (WGS) entry which is preliminary data.</text>
</comment>
<protein>
    <recommendedName>
        <fullName evidence="1">Heterokaryon incompatibility domain-containing protein</fullName>
    </recommendedName>
</protein>
<gene>
    <name evidence="2" type="ORF">FB567DRAFT_580197</name>
</gene>
<accession>A0A8K0R675</accession>
<evidence type="ECO:0000313" key="2">
    <source>
        <dbReference type="EMBL" id="KAH7087082.1"/>
    </source>
</evidence>
<keyword evidence="3" id="KW-1185">Reference proteome</keyword>
<dbReference type="EMBL" id="JAGMVJ010000010">
    <property type="protein sequence ID" value="KAH7087082.1"/>
    <property type="molecule type" value="Genomic_DNA"/>
</dbReference>
<sequence>MLQTTRKNLADLKKPGSLVHNDASGKHDQISKMHIIYGQAALTLIAMSGEHANAGLFEKKEARYRLFRHFDCEKIVYGGEVAARASWLSPLFLNLTTAREVGLSRSEYCQHDVCTSRRTLYTSSVLRLCPRMKVSFFKVQTCLKTWDR</sequence>
<evidence type="ECO:0000313" key="3">
    <source>
        <dbReference type="Proteomes" id="UP000813461"/>
    </source>
</evidence>
<dbReference type="Proteomes" id="UP000813461">
    <property type="component" value="Unassembled WGS sequence"/>
</dbReference>
<evidence type="ECO:0000259" key="1">
    <source>
        <dbReference type="Pfam" id="PF06985"/>
    </source>
</evidence>
<proteinExistence type="predicted"/>
<dbReference type="InterPro" id="IPR010730">
    <property type="entry name" value="HET"/>
</dbReference>
<dbReference type="AlphaFoldDB" id="A0A8K0R675"/>
<reference evidence="2" key="1">
    <citation type="journal article" date="2021" name="Nat. Commun.">
        <title>Genetic determinants of endophytism in the Arabidopsis root mycobiome.</title>
        <authorList>
            <person name="Mesny F."/>
            <person name="Miyauchi S."/>
            <person name="Thiergart T."/>
            <person name="Pickel B."/>
            <person name="Atanasova L."/>
            <person name="Karlsson M."/>
            <person name="Huettel B."/>
            <person name="Barry K.W."/>
            <person name="Haridas S."/>
            <person name="Chen C."/>
            <person name="Bauer D."/>
            <person name="Andreopoulos W."/>
            <person name="Pangilinan J."/>
            <person name="LaButti K."/>
            <person name="Riley R."/>
            <person name="Lipzen A."/>
            <person name="Clum A."/>
            <person name="Drula E."/>
            <person name="Henrissat B."/>
            <person name="Kohler A."/>
            <person name="Grigoriev I.V."/>
            <person name="Martin F.M."/>
            <person name="Hacquard S."/>
        </authorList>
    </citation>
    <scope>NUCLEOTIDE SEQUENCE</scope>
    <source>
        <strain evidence="2">MPI-SDFR-AT-0120</strain>
    </source>
</reference>
<name>A0A8K0R675_9PLEO</name>
<organism evidence="2 3">
    <name type="scientific">Paraphoma chrysanthemicola</name>
    <dbReference type="NCBI Taxonomy" id="798071"/>
    <lineage>
        <taxon>Eukaryota</taxon>
        <taxon>Fungi</taxon>
        <taxon>Dikarya</taxon>
        <taxon>Ascomycota</taxon>
        <taxon>Pezizomycotina</taxon>
        <taxon>Dothideomycetes</taxon>
        <taxon>Pleosporomycetidae</taxon>
        <taxon>Pleosporales</taxon>
        <taxon>Pleosporineae</taxon>
        <taxon>Phaeosphaeriaceae</taxon>
        <taxon>Paraphoma</taxon>
    </lineage>
</organism>
<dbReference type="Pfam" id="PF06985">
    <property type="entry name" value="HET"/>
    <property type="match status" value="1"/>
</dbReference>
<feature type="domain" description="Heterokaryon incompatibility" evidence="1">
    <location>
        <begin position="21"/>
        <end position="64"/>
    </location>
</feature>